<dbReference type="AlphaFoldDB" id="A0A231UWT3"/>
<evidence type="ECO:0000313" key="13">
    <source>
        <dbReference type="EMBL" id="OXT00395.1"/>
    </source>
</evidence>
<sequence>MENGDERRVSDRQTTLCESVTFESAGVHSGRLVRMECHPADANTGIVFHRTLDDGRIVSLPAKASSVIATSFATVLGAPCGTSIATIEHLMAAAMGCGIDNMVVEIDEAEVPIMDGSSRAFVEGFLEAGIRTLATPRRYMKILKPVRVQSGLSYAEFLPSDGTRFDVAIDFANPVIGAQHAVLDLKAETFQHEFAFARTFGFMKDVEGLWAAGFALGASLENTVVIGDDDRVVNPGGLRGADEFVRHKLLDAVGDLALAGMPFIGTFRSYRSGHRINAMALKALMDDRTAWRIETDMAGSAVRAGAMAMAVAAAPSLAPEFD</sequence>
<evidence type="ECO:0000313" key="14">
    <source>
        <dbReference type="Proteomes" id="UP000215405"/>
    </source>
</evidence>
<evidence type="ECO:0000256" key="9">
    <source>
        <dbReference type="ARBA" id="ARBA00022833"/>
    </source>
</evidence>
<evidence type="ECO:0000256" key="8">
    <source>
        <dbReference type="ARBA" id="ARBA00022801"/>
    </source>
</evidence>
<dbReference type="Proteomes" id="UP000215405">
    <property type="component" value="Unassembled WGS sequence"/>
</dbReference>
<evidence type="ECO:0000256" key="4">
    <source>
        <dbReference type="ARBA" id="ARBA00012745"/>
    </source>
</evidence>
<keyword evidence="14" id="KW-1185">Reference proteome</keyword>
<dbReference type="EMBL" id="NBYO01000002">
    <property type="protein sequence ID" value="OXT00395.1"/>
    <property type="molecule type" value="Genomic_DNA"/>
</dbReference>
<keyword evidence="9 12" id="KW-0862">Zinc</keyword>
<evidence type="ECO:0000256" key="10">
    <source>
        <dbReference type="ARBA" id="ARBA00023098"/>
    </source>
</evidence>
<dbReference type="EC" id="3.5.1.108" evidence="4 12"/>
<gene>
    <name evidence="12" type="primary">lpxC</name>
    <name evidence="13" type="ORF">B7H23_09680</name>
</gene>
<comment type="catalytic activity">
    <reaction evidence="11 12">
        <text>a UDP-3-O-[(3R)-3-hydroxyacyl]-N-acetyl-alpha-D-glucosamine + H2O = a UDP-3-O-[(3R)-3-hydroxyacyl]-alpha-D-glucosamine + acetate</text>
        <dbReference type="Rhea" id="RHEA:67816"/>
        <dbReference type="ChEBI" id="CHEBI:15377"/>
        <dbReference type="ChEBI" id="CHEBI:30089"/>
        <dbReference type="ChEBI" id="CHEBI:137740"/>
        <dbReference type="ChEBI" id="CHEBI:173225"/>
        <dbReference type="EC" id="3.5.1.108"/>
    </reaction>
</comment>
<feature type="active site" description="Proton donor" evidence="12">
    <location>
        <position position="274"/>
    </location>
</feature>
<dbReference type="Gene3D" id="3.30.1700.10">
    <property type="entry name" value="lpxc deacetylase, domain 2"/>
    <property type="match status" value="1"/>
</dbReference>
<dbReference type="GO" id="GO:0016020">
    <property type="term" value="C:membrane"/>
    <property type="evidence" value="ECO:0007669"/>
    <property type="project" value="GOC"/>
</dbReference>
<evidence type="ECO:0000256" key="6">
    <source>
        <dbReference type="ARBA" id="ARBA00022556"/>
    </source>
</evidence>
<proteinExistence type="inferred from homology"/>
<accession>A0A231UWT3</accession>
<dbReference type="UniPathway" id="UPA00359">
    <property type="reaction ID" value="UER00478"/>
</dbReference>
<keyword evidence="10 12" id="KW-0443">Lipid metabolism</keyword>
<evidence type="ECO:0000256" key="12">
    <source>
        <dbReference type="HAMAP-Rule" id="MF_00388"/>
    </source>
</evidence>
<feature type="binding site" evidence="12">
    <location>
        <position position="89"/>
    </location>
    <ligand>
        <name>Zn(2+)</name>
        <dbReference type="ChEBI" id="CHEBI:29105"/>
    </ligand>
</feature>
<keyword evidence="6 12" id="KW-0441">Lipid A biosynthesis</keyword>
<keyword evidence="5 12" id="KW-0444">Lipid biosynthesis</keyword>
<dbReference type="Pfam" id="PF03331">
    <property type="entry name" value="LpxC"/>
    <property type="match status" value="1"/>
</dbReference>
<dbReference type="SUPFAM" id="SSF54211">
    <property type="entry name" value="Ribosomal protein S5 domain 2-like"/>
    <property type="match status" value="2"/>
</dbReference>
<evidence type="ECO:0000256" key="11">
    <source>
        <dbReference type="ARBA" id="ARBA00024535"/>
    </source>
</evidence>
<dbReference type="NCBIfam" id="TIGR00325">
    <property type="entry name" value="lpxC"/>
    <property type="match status" value="1"/>
</dbReference>
<keyword evidence="7 12" id="KW-0479">Metal-binding</keyword>
<feature type="binding site" evidence="12">
    <location>
        <position position="251"/>
    </location>
    <ligand>
        <name>Zn(2+)</name>
        <dbReference type="ChEBI" id="CHEBI:29105"/>
    </ligand>
</feature>
<comment type="pathway">
    <text evidence="3 12">Glycolipid biosynthesis; lipid IV(A) biosynthesis; lipid IV(A) from (3R)-3-hydroxytetradecanoyl-[acyl-carrier-protein] and UDP-N-acetyl-alpha-D-glucosamine: step 2/6.</text>
</comment>
<dbReference type="Gene3D" id="3.30.230.20">
    <property type="entry name" value="lpxc deacetylase, domain 1"/>
    <property type="match status" value="1"/>
</dbReference>
<evidence type="ECO:0000256" key="3">
    <source>
        <dbReference type="ARBA" id="ARBA00005002"/>
    </source>
</evidence>
<dbReference type="PANTHER" id="PTHR33694:SF1">
    <property type="entry name" value="UDP-3-O-ACYL-N-ACETYLGLUCOSAMINE DEACETYLASE 1, MITOCHONDRIAL-RELATED"/>
    <property type="match status" value="1"/>
</dbReference>
<dbReference type="InterPro" id="IPR020568">
    <property type="entry name" value="Ribosomal_Su5_D2-typ_SF"/>
</dbReference>
<protein>
    <recommendedName>
        <fullName evidence="4 12">UDP-3-O-acyl-N-acetylglucosamine deacetylase</fullName>
        <shortName evidence="12">UDP-3-O-acyl-GlcNAc deacetylase</shortName>
        <ecNumber evidence="4 12">3.5.1.108</ecNumber>
    </recommendedName>
    <alternativeName>
        <fullName evidence="12">UDP-3-O-[R-3-hydroxymyristoyl]-N-acetylglucosamine deacetylase</fullName>
    </alternativeName>
</protein>
<evidence type="ECO:0000256" key="7">
    <source>
        <dbReference type="ARBA" id="ARBA00022723"/>
    </source>
</evidence>
<name>A0A231UWT3_9HYPH</name>
<dbReference type="InterPro" id="IPR004463">
    <property type="entry name" value="UDP-acyl_GlcNac_deAcase"/>
</dbReference>
<comment type="caution">
    <text evidence="13">The sequence shown here is derived from an EMBL/GenBank/DDBJ whole genome shotgun (WGS) entry which is preliminary data.</text>
</comment>
<dbReference type="GO" id="GO:0103117">
    <property type="term" value="F:UDP-3-O-acyl-N-acetylglucosamine deacetylase activity"/>
    <property type="evidence" value="ECO:0007669"/>
    <property type="project" value="UniProtKB-UniRule"/>
</dbReference>
<dbReference type="InterPro" id="IPR015870">
    <property type="entry name" value="UDP-acyl_N-AcGlcN_deAcase_N"/>
</dbReference>
<reference evidence="14" key="1">
    <citation type="journal article" date="2017" name="Int. J. Syst. Evol. Microbiol.">
        <title>Notoacmeibacter marinus gen. nov., sp. nov., isolated from the gut of a limpet and proposal of Notoacmeibacteraceae fam. nov. in the order Rhizobiales of the class Alphaproteobacteria.</title>
        <authorList>
            <person name="Huang Z."/>
            <person name="Guo F."/>
            <person name="Lai Q."/>
        </authorList>
    </citation>
    <scope>NUCLEOTIDE SEQUENCE [LARGE SCALE GENOMIC DNA]</scope>
    <source>
        <strain evidence="14">XMTR2A4</strain>
    </source>
</reference>
<dbReference type="HAMAP" id="MF_00388">
    <property type="entry name" value="LpxC"/>
    <property type="match status" value="1"/>
</dbReference>
<evidence type="ECO:0000256" key="1">
    <source>
        <dbReference type="ARBA" id="ARBA00001947"/>
    </source>
</evidence>
<evidence type="ECO:0000256" key="2">
    <source>
        <dbReference type="ARBA" id="ARBA00002923"/>
    </source>
</evidence>
<dbReference type="GO" id="GO:0046872">
    <property type="term" value="F:metal ion binding"/>
    <property type="evidence" value="ECO:0007669"/>
    <property type="project" value="UniProtKB-KW"/>
</dbReference>
<dbReference type="InterPro" id="IPR011334">
    <property type="entry name" value="UDP-acyl_GlcNac_deAcase_C"/>
</dbReference>
<organism evidence="13 14">
    <name type="scientific">Notoacmeibacter marinus</name>
    <dbReference type="NCBI Taxonomy" id="1876515"/>
    <lineage>
        <taxon>Bacteria</taxon>
        <taxon>Pseudomonadati</taxon>
        <taxon>Pseudomonadota</taxon>
        <taxon>Alphaproteobacteria</taxon>
        <taxon>Hyphomicrobiales</taxon>
        <taxon>Notoacmeibacteraceae</taxon>
        <taxon>Notoacmeibacter</taxon>
    </lineage>
</organism>
<feature type="binding site" evidence="12">
    <location>
        <position position="247"/>
    </location>
    <ligand>
        <name>Zn(2+)</name>
        <dbReference type="ChEBI" id="CHEBI:29105"/>
    </ligand>
</feature>
<evidence type="ECO:0000256" key="5">
    <source>
        <dbReference type="ARBA" id="ARBA00022516"/>
    </source>
</evidence>
<comment type="function">
    <text evidence="2 12">Catalyzes the hydrolysis of UDP-3-O-myristoyl-N-acetylglucosamine to form UDP-3-O-myristoylglucosamine and acetate, the committed step in lipid A biosynthesis.</text>
</comment>
<comment type="similarity">
    <text evidence="12">Belongs to the LpxC family.</text>
</comment>
<comment type="cofactor">
    <cofactor evidence="1 12">
        <name>Zn(2+)</name>
        <dbReference type="ChEBI" id="CHEBI:29105"/>
    </cofactor>
</comment>
<keyword evidence="8 12" id="KW-0378">Hydrolase</keyword>
<dbReference type="PANTHER" id="PTHR33694">
    <property type="entry name" value="UDP-3-O-ACYL-N-ACETYLGLUCOSAMINE DEACETYLASE 1, MITOCHONDRIAL-RELATED"/>
    <property type="match status" value="1"/>
</dbReference>
<dbReference type="GO" id="GO:0009245">
    <property type="term" value="P:lipid A biosynthetic process"/>
    <property type="evidence" value="ECO:0007669"/>
    <property type="project" value="UniProtKB-UniRule"/>
</dbReference>